<evidence type="ECO:0000256" key="4">
    <source>
        <dbReference type="ARBA" id="ARBA00022597"/>
    </source>
</evidence>
<dbReference type="PANTHER" id="PTHR48021">
    <property type="match status" value="1"/>
</dbReference>
<comment type="subcellular location">
    <subcellularLocation>
        <location evidence="1">Cell membrane</location>
        <topology evidence="1">Multi-pass membrane protein</topology>
    </subcellularLocation>
</comment>
<reference evidence="10" key="1">
    <citation type="journal article" date="2023" name="IScience">
        <title>Live-bearing cockroach genome reveals convergent evolutionary mechanisms linked to viviparity in insects and beyond.</title>
        <authorList>
            <person name="Fouks B."/>
            <person name="Harrison M.C."/>
            <person name="Mikhailova A.A."/>
            <person name="Marchal E."/>
            <person name="English S."/>
            <person name="Carruthers M."/>
            <person name="Jennings E.C."/>
            <person name="Chiamaka E.L."/>
            <person name="Frigard R.A."/>
            <person name="Pippel M."/>
            <person name="Attardo G.M."/>
            <person name="Benoit J.B."/>
            <person name="Bornberg-Bauer E."/>
            <person name="Tobe S.S."/>
        </authorList>
    </citation>
    <scope>NUCLEOTIDE SEQUENCE</scope>
    <source>
        <strain evidence="10">Stay&amp;Tobe</strain>
    </source>
</reference>
<name>A0AAD8ALG6_DIPPU</name>
<dbReference type="Gene3D" id="1.20.1250.20">
    <property type="entry name" value="MFS general substrate transporter like domains"/>
    <property type="match status" value="2"/>
</dbReference>
<dbReference type="PROSITE" id="PS50850">
    <property type="entry name" value="MFS"/>
    <property type="match status" value="1"/>
</dbReference>
<dbReference type="PROSITE" id="PS00216">
    <property type="entry name" value="SUGAR_TRANSPORT_1"/>
    <property type="match status" value="1"/>
</dbReference>
<accession>A0AAD8ALG6</accession>
<dbReference type="Pfam" id="PF00083">
    <property type="entry name" value="Sugar_tr"/>
    <property type="match status" value="1"/>
</dbReference>
<dbReference type="Proteomes" id="UP001233999">
    <property type="component" value="Unassembled WGS sequence"/>
</dbReference>
<dbReference type="GO" id="GO:0022857">
    <property type="term" value="F:transmembrane transporter activity"/>
    <property type="evidence" value="ECO:0007669"/>
    <property type="project" value="InterPro"/>
</dbReference>
<dbReference type="GO" id="GO:0005886">
    <property type="term" value="C:plasma membrane"/>
    <property type="evidence" value="ECO:0007669"/>
    <property type="project" value="UniProtKB-SubCell"/>
</dbReference>
<dbReference type="AlphaFoldDB" id="A0AAD8ALG6"/>
<feature type="transmembrane region" description="Helical" evidence="8">
    <location>
        <begin position="342"/>
        <end position="363"/>
    </location>
</feature>
<dbReference type="PROSITE" id="PS00217">
    <property type="entry name" value="SUGAR_TRANSPORT_2"/>
    <property type="match status" value="1"/>
</dbReference>
<feature type="transmembrane region" description="Helical" evidence="8">
    <location>
        <begin position="32"/>
        <end position="52"/>
    </location>
</feature>
<evidence type="ECO:0000256" key="5">
    <source>
        <dbReference type="ARBA" id="ARBA00022692"/>
    </source>
</evidence>
<keyword evidence="6 8" id="KW-1133">Transmembrane helix</keyword>
<feature type="transmembrane region" description="Helical" evidence="8">
    <location>
        <begin position="143"/>
        <end position="164"/>
    </location>
</feature>
<dbReference type="InterPro" id="IPR005829">
    <property type="entry name" value="Sugar_transporter_CS"/>
</dbReference>
<sequence>MASIGVLGAWTSPALPDLQQNNTAITGDEGSWIGSLAGLGGLFGSLPAGLLANKLGRRTVLLGLTLPFILSWVVIILGQKSIIMLYSGRIILGFANGASSEVTPLYVEEISETSIRGELGLYQNVAISVAILYVYAIGEFVPYIWLCISCLAIPLVFALTFFWMPESPMYLLSKGRKAEAETSLRWLRNISTLDTPLETKTELIEMENCLKKPSDNCKFLSDCSTNSTVFKSLFLVLGLNAFKQLSGICPIVFYTGGIFEVGGSKLSPYYYSLIIAVVHVIPCLIGIVLVDRLGRRILLLISELCTGDTRGWICSVGGSFNWGMIFLMAKGFSLMLVAWGQAVTYGVFSAFCVIASVFVYTCIPETKGKSEMKFRLYFQERNMLKL</sequence>
<evidence type="ECO:0000313" key="11">
    <source>
        <dbReference type="Proteomes" id="UP001233999"/>
    </source>
</evidence>
<dbReference type="EMBL" id="JASPKZ010000024">
    <property type="protein sequence ID" value="KAJ9601282.1"/>
    <property type="molecule type" value="Genomic_DNA"/>
</dbReference>
<organism evidence="10 11">
    <name type="scientific">Diploptera punctata</name>
    <name type="common">Pacific beetle cockroach</name>
    <dbReference type="NCBI Taxonomy" id="6984"/>
    <lineage>
        <taxon>Eukaryota</taxon>
        <taxon>Metazoa</taxon>
        <taxon>Ecdysozoa</taxon>
        <taxon>Arthropoda</taxon>
        <taxon>Hexapoda</taxon>
        <taxon>Insecta</taxon>
        <taxon>Pterygota</taxon>
        <taxon>Neoptera</taxon>
        <taxon>Polyneoptera</taxon>
        <taxon>Dictyoptera</taxon>
        <taxon>Blattodea</taxon>
        <taxon>Blaberoidea</taxon>
        <taxon>Blaberidae</taxon>
        <taxon>Diplopterinae</taxon>
        <taxon>Diploptera</taxon>
    </lineage>
</organism>
<feature type="transmembrane region" description="Helical" evidence="8">
    <location>
        <begin position="233"/>
        <end position="257"/>
    </location>
</feature>
<feature type="domain" description="Major facilitator superfamily (MFS) profile" evidence="9">
    <location>
        <begin position="1"/>
        <end position="386"/>
    </location>
</feature>
<evidence type="ECO:0000259" key="9">
    <source>
        <dbReference type="PROSITE" id="PS50850"/>
    </source>
</evidence>
<dbReference type="InterPro" id="IPR036259">
    <property type="entry name" value="MFS_trans_sf"/>
</dbReference>
<evidence type="ECO:0000256" key="8">
    <source>
        <dbReference type="SAM" id="Phobius"/>
    </source>
</evidence>
<keyword evidence="3" id="KW-1003">Cell membrane</keyword>
<comment type="caution">
    <text evidence="10">The sequence shown here is derived from an EMBL/GenBank/DDBJ whole genome shotgun (WGS) entry which is preliminary data.</text>
</comment>
<dbReference type="InterPro" id="IPR020846">
    <property type="entry name" value="MFS_dom"/>
</dbReference>
<dbReference type="InterPro" id="IPR050549">
    <property type="entry name" value="MFS_Trehalose_Transporter"/>
</dbReference>
<feature type="transmembrane region" description="Helical" evidence="8">
    <location>
        <begin position="311"/>
        <end position="336"/>
    </location>
</feature>
<evidence type="ECO:0000256" key="6">
    <source>
        <dbReference type="ARBA" id="ARBA00022989"/>
    </source>
</evidence>
<evidence type="ECO:0000256" key="7">
    <source>
        <dbReference type="ARBA" id="ARBA00023136"/>
    </source>
</evidence>
<protein>
    <recommendedName>
        <fullName evidence="9">Major facilitator superfamily (MFS) profile domain-containing protein</fullName>
    </recommendedName>
</protein>
<proteinExistence type="predicted"/>
<dbReference type="SUPFAM" id="SSF103473">
    <property type="entry name" value="MFS general substrate transporter"/>
    <property type="match status" value="1"/>
</dbReference>
<evidence type="ECO:0000256" key="1">
    <source>
        <dbReference type="ARBA" id="ARBA00004651"/>
    </source>
</evidence>
<evidence type="ECO:0000256" key="3">
    <source>
        <dbReference type="ARBA" id="ARBA00022475"/>
    </source>
</evidence>
<evidence type="ECO:0000313" key="10">
    <source>
        <dbReference type="EMBL" id="KAJ9601282.1"/>
    </source>
</evidence>
<keyword evidence="11" id="KW-1185">Reference proteome</keyword>
<evidence type="ECO:0000256" key="2">
    <source>
        <dbReference type="ARBA" id="ARBA00022448"/>
    </source>
</evidence>
<keyword evidence="2" id="KW-0813">Transport</keyword>
<keyword evidence="7 8" id="KW-0472">Membrane</keyword>
<gene>
    <name evidence="10" type="ORF">L9F63_000577</name>
</gene>
<reference evidence="10" key="2">
    <citation type="submission" date="2023-05" db="EMBL/GenBank/DDBJ databases">
        <authorList>
            <person name="Fouks B."/>
        </authorList>
    </citation>
    <scope>NUCLEOTIDE SEQUENCE</scope>
    <source>
        <strain evidence="10">Stay&amp;Tobe</strain>
        <tissue evidence="10">Testes</tissue>
    </source>
</reference>
<dbReference type="FunFam" id="1.20.1250.20:FF:000218">
    <property type="entry name" value="facilitated trehalose transporter Tret1"/>
    <property type="match status" value="1"/>
</dbReference>
<feature type="transmembrane region" description="Helical" evidence="8">
    <location>
        <begin position="59"/>
        <end position="77"/>
    </location>
</feature>
<dbReference type="PANTHER" id="PTHR48021:SF1">
    <property type="entry name" value="GH07001P-RELATED"/>
    <property type="match status" value="1"/>
</dbReference>
<dbReference type="InterPro" id="IPR005828">
    <property type="entry name" value="MFS_sugar_transport-like"/>
</dbReference>
<keyword evidence="4" id="KW-0762">Sugar transport</keyword>
<feature type="transmembrane region" description="Helical" evidence="8">
    <location>
        <begin position="269"/>
        <end position="290"/>
    </location>
</feature>
<keyword evidence="5 8" id="KW-0812">Transmembrane</keyword>